<accession>A0ABQ9GR86</accession>
<evidence type="ECO:0000259" key="1">
    <source>
        <dbReference type="Pfam" id="PF03184"/>
    </source>
</evidence>
<protein>
    <recommendedName>
        <fullName evidence="1">DDE-1 domain-containing protein</fullName>
    </recommendedName>
</protein>
<evidence type="ECO:0000313" key="2">
    <source>
        <dbReference type="EMBL" id="KAJ8874549.1"/>
    </source>
</evidence>
<dbReference type="Pfam" id="PF03184">
    <property type="entry name" value="DDE_1"/>
    <property type="match status" value="1"/>
</dbReference>
<name>A0ABQ9GR86_9NEOP</name>
<dbReference type="EMBL" id="JARBHB010000010">
    <property type="protein sequence ID" value="KAJ8874549.1"/>
    <property type="molecule type" value="Genomic_DNA"/>
</dbReference>
<dbReference type="Proteomes" id="UP001159363">
    <property type="component" value="Chromosome 9"/>
</dbReference>
<proteinExistence type="predicted"/>
<organism evidence="2 3">
    <name type="scientific">Dryococelus australis</name>
    <dbReference type="NCBI Taxonomy" id="614101"/>
    <lineage>
        <taxon>Eukaryota</taxon>
        <taxon>Metazoa</taxon>
        <taxon>Ecdysozoa</taxon>
        <taxon>Arthropoda</taxon>
        <taxon>Hexapoda</taxon>
        <taxon>Insecta</taxon>
        <taxon>Pterygota</taxon>
        <taxon>Neoptera</taxon>
        <taxon>Polyneoptera</taxon>
        <taxon>Phasmatodea</taxon>
        <taxon>Verophasmatodea</taxon>
        <taxon>Anareolatae</taxon>
        <taxon>Phasmatidae</taxon>
        <taxon>Eurycanthinae</taxon>
        <taxon>Dryococelus</taxon>
    </lineage>
</organism>
<dbReference type="InterPro" id="IPR004875">
    <property type="entry name" value="DDE_SF_endonuclease_dom"/>
</dbReference>
<comment type="caution">
    <text evidence="2">The sequence shown here is derived from an EMBL/GenBank/DDBJ whole genome shotgun (WGS) entry which is preliminary data.</text>
</comment>
<keyword evidence="3" id="KW-1185">Reference proteome</keyword>
<reference evidence="2 3" key="1">
    <citation type="submission" date="2023-02" db="EMBL/GenBank/DDBJ databases">
        <title>LHISI_Scaffold_Assembly.</title>
        <authorList>
            <person name="Stuart O.P."/>
            <person name="Cleave R."/>
            <person name="Magrath M.J.L."/>
            <person name="Mikheyev A.S."/>
        </authorList>
    </citation>
    <scope>NUCLEOTIDE SEQUENCE [LARGE SCALE GENOMIC DNA]</scope>
    <source>
        <strain evidence="2">Daus_M_001</strain>
        <tissue evidence="2">Leg muscle</tissue>
    </source>
</reference>
<evidence type="ECO:0000313" key="3">
    <source>
        <dbReference type="Proteomes" id="UP001159363"/>
    </source>
</evidence>
<feature type="domain" description="DDE-1" evidence="1">
    <location>
        <begin position="9"/>
        <end position="84"/>
    </location>
</feature>
<gene>
    <name evidence="2" type="ORF">PR048_025412</name>
</gene>
<sequence length="173" mass="19393">MTPKCYNTNEEFCDFLRHFNSHRIPGKDLLIFDGHRSHLDNSVLNITESLRIQLFCLPAHCSHELQPLDKCFFKSFKVYWNSAVGNILRKNPGRPLGKPKLGNLLTEAWIQAAAPKNGMPGFRATEIFLSDPQVIPDTDFAPSDVSDHTPLQARPTNSSAIYCTLKTSTIPAP</sequence>